<dbReference type="EMBL" id="CAMPGE010015600">
    <property type="protein sequence ID" value="CAI2374214.1"/>
    <property type="molecule type" value="Genomic_DNA"/>
</dbReference>
<accession>A0AAD1XKB6</accession>
<keyword evidence="1" id="KW-0812">Transmembrane</keyword>
<keyword evidence="1" id="KW-1133">Transmembrane helix</keyword>
<feature type="transmembrane region" description="Helical" evidence="1">
    <location>
        <begin position="828"/>
        <end position="850"/>
    </location>
</feature>
<sequence>MGILLWIGIFFVQSVICGICNNQPQDFTVESYSYSNYDATRFTRAIMGDQGSLYYFGKLTTGTSEHALVVKYDSSGALVFQKVTETVPIPQGFEVSMNETFLFALLGISGSPGGIVVQYSGTTGAINYGTYLSITPTADSIIKADNNAEIILFTEPSTSPLIYKICPKLAAKDCTSFALKITPSGMAGIPQIAFAEKTYYGYCYYTAVGNTQPSDLYITRLQNDNSINLTTKITCPATSCDYTYSDLIFDETSTIVHAVVQFHSKVLLFKFQETTAVQDGILYATDNSFTCSGPVSIAQSGTSIVISATCTSMYLTIFNTDTSSFSTTLKVVDTSLTLFNAFVNSSYLKIVGHWSPNGEHGYIGGYKTGNTTVNSQFESVSSIFVANSSYSVVSTTLISVPTSATNIFDLPITNKDETSVYDKIALNTASVDAQKVSPGDSVSAASSCSIVQGTGLTCSLGPYLGQAVPSWVTLEPAGDSCKISESAPSSESPAQFAIDCVFGTLTLQTPVSLTFSSSSSGSESECSVSNCKACSTGSSDLCQTCDDGYNLISKGTGCASAQVQTTVTASSATLATGFAASMTSPQGAWSMVNQIQVLMLMPLTECYFPADVISFLTGMDFALLSLDFIPFPSIPGIKETLGYVDHDQTDDYFYEMQIKSGSTFINSFSFICIIGFISIFHLCLYIIKKDVELKVPVEEQGWKAKAVLWLFDLLTLNIYIRLFMEVFLLMILSSLRELYFVYRLSSSNEFISYFLNVPIAFVWGTFVAVCIWQWKKSKSPLRFARQYYFVEFFQGVRNTWKARVYSTLFLTKRLTLVALVTLGEVFPMLAKVIIFIMIQLSCCITIVILRPFEAARDNIIEIVNEVLFLVCSSLMVHFNTKGRWKGWHEKAYINLILSNICLITLISIIFLLKDIFVWIKKSLRKKSVVPKPIKTTFHNYPTPPNNNGVKISKKDSWVGKSKLESQVSSKSMQDRYKEAISKEREDFMAKRNKYGAARKSLGASKHCAFNV</sequence>
<evidence type="ECO:0000256" key="2">
    <source>
        <dbReference type="SAM" id="SignalP"/>
    </source>
</evidence>
<reference evidence="3" key="1">
    <citation type="submission" date="2023-07" db="EMBL/GenBank/DDBJ databases">
        <authorList>
            <consortium name="AG Swart"/>
            <person name="Singh M."/>
            <person name="Singh A."/>
            <person name="Seah K."/>
            <person name="Emmerich C."/>
        </authorList>
    </citation>
    <scope>NUCLEOTIDE SEQUENCE</scope>
    <source>
        <strain evidence="3">DP1</strain>
    </source>
</reference>
<proteinExistence type="predicted"/>
<feature type="transmembrane region" description="Helical" evidence="1">
    <location>
        <begin position="707"/>
        <end position="731"/>
    </location>
</feature>
<feature type="signal peptide" evidence="2">
    <location>
        <begin position="1"/>
        <end position="17"/>
    </location>
</feature>
<dbReference type="AlphaFoldDB" id="A0AAD1XKB6"/>
<dbReference type="Proteomes" id="UP001295684">
    <property type="component" value="Unassembled WGS sequence"/>
</dbReference>
<evidence type="ECO:0000313" key="4">
    <source>
        <dbReference type="Proteomes" id="UP001295684"/>
    </source>
</evidence>
<feature type="transmembrane region" description="Helical" evidence="1">
    <location>
        <begin position="804"/>
        <end position="822"/>
    </location>
</feature>
<comment type="caution">
    <text evidence="3">The sequence shown here is derived from an EMBL/GenBank/DDBJ whole genome shotgun (WGS) entry which is preliminary data.</text>
</comment>
<name>A0AAD1XKB6_EUPCR</name>
<feature type="transmembrane region" description="Helical" evidence="1">
    <location>
        <begin position="862"/>
        <end position="879"/>
    </location>
</feature>
<keyword evidence="1" id="KW-0472">Membrane</keyword>
<protein>
    <recommendedName>
        <fullName evidence="5">TRP C-terminal domain-containing protein</fullName>
    </recommendedName>
</protein>
<evidence type="ECO:0000256" key="1">
    <source>
        <dbReference type="SAM" id="Phobius"/>
    </source>
</evidence>
<evidence type="ECO:0008006" key="5">
    <source>
        <dbReference type="Google" id="ProtNLM"/>
    </source>
</evidence>
<feature type="transmembrane region" description="Helical" evidence="1">
    <location>
        <begin position="891"/>
        <end position="912"/>
    </location>
</feature>
<keyword evidence="4" id="KW-1185">Reference proteome</keyword>
<gene>
    <name evidence="3" type="ORF">ECRASSUSDP1_LOCUS15566</name>
</gene>
<organism evidence="3 4">
    <name type="scientific">Euplotes crassus</name>
    <dbReference type="NCBI Taxonomy" id="5936"/>
    <lineage>
        <taxon>Eukaryota</taxon>
        <taxon>Sar</taxon>
        <taxon>Alveolata</taxon>
        <taxon>Ciliophora</taxon>
        <taxon>Intramacronucleata</taxon>
        <taxon>Spirotrichea</taxon>
        <taxon>Hypotrichia</taxon>
        <taxon>Euplotida</taxon>
        <taxon>Euplotidae</taxon>
        <taxon>Moneuplotes</taxon>
    </lineage>
</organism>
<feature type="transmembrane region" description="Helical" evidence="1">
    <location>
        <begin position="751"/>
        <end position="772"/>
    </location>
</feature>
<feature type="chain" id="PRO_5042186926" description="TRP C-terminal domain-containing protein" evidence="2">
    <location>
        <begin position="18"/>
        <end position="1011"/>
    </location>
</feature>
<keyword evidence="2" id="KW-0732">Signal</keyword>
<feature type="transmembrane region" description="Helical" evidence="1">
    <location>
        <begin position="664"/>
        <end position="687"/>
    </location>
</feature>
<evidence type="ECO:0000313" key="3">
    <source>
        <dbReference type="EMBL" id="CAI2374214.1"/>
    </source>
</evidence>